<dbReference type="Proteomes" id="UP001153076">
    <property type="component" value="Unassembled WGS sequence"/>
</dbReference>
<proteinExistence type="predicted"/>
<dbReference type="AlphaFoldDB" id="A0A9Q1JGG1"/>
<evidence type="ECO:0000313" key="2">
    <source>
        <dbReference type="Proteomes" id="UP001153076"/>
    </source>
</evidence>
<organism evidence="1 2">
    <name type="scientific">Carnegiea gigantea</name>
    <dbReference type="NCBI Taxonomy" id="171969"/>
    <lineage>
        <taxon>Eukaryota</taxon>
        <taxon>Viridiplantae</taxon>
        <taxon>Streptophyta</taxon>
        <taxon>Embryophyta</taxon>
        <taxon>Tracheophyta</taxon>
        <taxon>Spermatophyta</taxon>
        <taxon>Magnoliopsida</taxon>
        <taxon>eudicotyledons</taxon>
        <taxon>Gunneridae</taxon>
        <taxon>Pentapetalae</taxon>
        <taxon>Caryophyllales</taxon>
        <taxon>Cactineae</taxon>
        <taxon>Cactaceae</taxon>
        <taxon>Cactoideae</taxon>
        <taxon>Echinocereeae</taxon>
        <taxon>Carnegiea</taxon>
    </lineage>
</organism>
<dbReference type="EMBL" id="JAKOGI010001853">
    <property type="protein sequence ID" value="KAJ8423827.1"/>
    <property type="molecule type" value="Genomic_DNA"/>
</dbReference>
<protein>
    <submittedName>
        <fullName evidence="1">Uncharacterized protein</fullName>
    </submittedName>
</protein>
<gene>
    <name evidence="1" type="ORF">Cgig2_017390</name>
</gene>
<evidence type="ECO:0000313" key="1">
    <source>
        <dbReference type="EMBL" id="KAJ8423827.1"/>
    </source>
</evidence>
<comment type="caution">
    <text evidence="1">The sequence shown here is derived from an EMBL/GenBank/DDBJ whole genome shotgun (WGS) entry which is preliminary data.</text>
</comment>
<name>A0A9Q1JGG1_9CARY</name>
<sequence>MVNKDQHVDYGQIMNKGQERHMGSGNGECEILKKWKIRHRKADMIQGKLALWLNFDTSSFSLPLAHGRMTMIEHDVHMMIGLPKGPLKVVESKNKSNLSRELVSILNLGNSSGQNMIASLNCLGSPRREVSYLIPNTSLKGQGCKVATDLIITKSQLLVEVITELEELIPRACTPLKRVRKVTAISMSDALIRETPKKSKSKTRVLSQGSYESEGLRVSQEEKQTLPKGVILVDSETDIPIAEVQVLNLMWRMSL</sequence>
<accession>A0A9Q1JGG1</accession>
<reference evidence="1" key="1">
    <citation type="submission" date="2022-04" db="EMBL/GenBank/DDBJ databases">
        <title>Carnegiea gigantea Genome sequencing and assembly v2.</title>
        <authorList>
            <person name="Copetti D."/>
            <person name="Sanderson M.J."/>
            <person name="Burquez A."/>
            <person name="Wojciechowski M.F."/>
        </authorList>
    </citation>
    <scope>NUCLEOTIDE SEQUENCE</scope>
    <source>
        <strain evidence="1">SGP5-SGP5p</strain>
        <tissue evidence="1">Aerial part</tissue>
    </source>
</reference>
<keyword evidence="2" id="KW-1185">Reference proteome</keyword>